<feature type="transmembrane region" description="Helical" evidence="11">
    <location>
        <begin position="131"/>
        <end position="149"/>
    </location>
</feature>
<proteinExistence type="predicted"/>
<evidence type="ECO:0000256" key="1">
    <source>
        <dbReference type="ARBA" id="ARBA00004651"/>
    </source>
</evidence>
<reference evidence="13 14" key="1">
    <citation type="submission" date="2022-05" db="EMBL/GenBank/DDBJ databases">
        <authorList>
            <consortium name="Genoscope - CEA"/>
            <person name="William W."/>
        </authorList>
    </citation>
    <scope>NUCLEOTIDE SEQUENCE [LARGE SCALE GENOMIC DNA]</scope>
</reference>
<dbReference type="PANTHER" id="PTHR24246">
    <property type="entry name" value="OLFACTORY RECEPTOR AND ADENOSINE RECEPTOR"/>
    <property type="match status" value="1"/>
</dbReference>
<feature type="transmembrane region" description="Helical" evidence="11">
    <location>
        <begin position="174"/>
        <end position="198"/>
    </location>
</feature>
<keyword evidence="2" id="KW-1003">Cell membrane</keyword>
<accession>A0ABN8N0T3</accession>
<organism evidence="13 14">
    <name type="scientific">Porites lobata</name>
    <dbReference type="NCBI Taxonomy" id="104759"/>
    <lineage>
        <taxon>Eukaryota</taxon>
        <taxon>Metazoa</taxon>
        <taxon>Cnidaria</taxon>
        <taxon>Anthozoa</taxon>
        <taxon>Hexacorallia</taxon>
        <taxon>Scleractinia</taxon>
        <taxon>Fungiina</taxon>
        <taxon>Poritidae</taxon>
        <taxon>Porites</taxon>
    </lineage>
</organism>
<feature type="transmembrane region" description="Helical" evidence="11">
    <location>
        <begin position="261"/>
        <end position="283"/>
    </location>
</feature>
<name>A0ABN8N0T3_9CNID</name>
<evidence type="ECO:0000256" key="11">
    <source>
        <dbReference type="SAM" id="Phobius"/>
    </source>
</evidence>
<sequence length="374" mass="42759">MDVENFSSITISMLILLPLVAIFAALGNGFVLAVIARFKKLCTFPNILIANLAFADIFNALINVPVYFLWGVLSVDWMKGKILATISVFPHHLFLFLNLVSMLVMMVNVFLAVALDLKYFTWKTKEKAKNIVLVEWLVCLTSAVLSSWYHSHDVDLKDVPVFSYRRSFSIKTRYYKAGIIAAFMVATAVFGFLTFCSIRRRKRQRKKLNLPRLQAETRLQQDIKATKTVIITVLAFLACYIPPTVIAAWVRSTNSTDIKAWAPHLAYISIFISSAINPVIYCFRVRRFRLALNQLLQDPCGKSTFQETKRQLRDREQGNVGGAEKGKKIDNKSHEKRSGTYARNEVVPYPNSLTEARSKEERQDYTHHEFIMEV</sequence>
<dbReference type="CDD" id="cd00637">
    <property type="entry name" value="7tm_classA_rhodopsin-like"/>
    <property type="match status" value="1"/>
</dbReference>
<dbReference type="InterPro" id="IPR017452">
    <property type="entry name" value="GPCR_Rhodpsn_7TM"/>
</dbReference>
<evidence type="ECO:0000313" key="14">
    <source>
        <dbReference type="Proteomes" id="UP001159405"/>
    </source>
</evidence>
<keyword evidence="8" id="KW-0325">Glycoprotein</keyword>
<dbReference type="Proteomes" id="UP001159405">
    <property type="component" value="Unassembled WGS sequence"/>
</dbReference>
<feature type="compositionally biased region" description="Basic and acidic residues" evidence="10">
    <location>
        <begin position="324"/>
        <end position="338"/>
    </location>
</feature>
<protein>
    <recommendedName>
        <fullName evidence="12">G-protein coupled receptors family 1 profile domain-containing protein</fullName>
    </recommendedName>
</protein>
<feature type="domain" description="G-protein coupled receptors family 1 profile" evidence="12">
    <location>
        <begin position="27"/>
        <end position="281"/>
    </location>
</feature>
<keyword evidence="6 11" id="KW-0472">Membrane</keyword>
<gene>
    <name evidence="13" type="ORF">PLOB_00035446</name>
</gene>
<comment type="caution">
    <text evidence="13">The sequence shown here is derived from an EMBL/GenBank/DDBJ whole genome shotgun (WGS) entry which is preliminary data.</text>
</comment>
<dbReference type="InterPro" id="IPR000276">
    <property type="entry name" value="GPCR_Rhodpsn"/>
</dbReference>
<evidence type="ECO:0000256" key="4">
    <source>
        <dbReference type="ARBA" id="ARBA00022989"/>
    </source>
</evidence>
<feature type="transmembrane region" description="Helical" evidence="11">
    <location>
        <begin position="228"/>
        <end position="249"/>
    </location>
</feature>
<evidence type="ECO:0000259" key="12">
    <source>
        <dbReference type="PROSITE" id="PS50262"/>
    </source>
</evidence>
<evidence type="ECO:0000313" key="13">
    <source>
        <dbReference type="EMBL" id="CAH3037223.1"/>
    </source>
</evidence>
<dbReference type="SUPFAM" id="SSF81321">
    <property type="entry name" value="Family A G protein-coupled receptor-like"/>
    <property type="match status" value="1"/>
</dbReference>
<feature type="compositionally biased region" description="Basic and acidic residues" evidence="10">
    <location>
        <begin position="307"/>
        <end position="317"/>
    </location>
</feature>
<dbReference type="Gene3D" id="1.20.1070.10">
    <property type="entry name" value="Rhodopsin 7-helix transmembrane proteins"/>
    <property type="match status" value="1"/>
</dbReference>
<feature type="transmembrane region" description="Helical" evidence="11">
    <location>
        <begin position="6"/>
        <end position="35"/>
    </location>
</feature>
<dbReference type="PROSITE" id="PS50262">
    <property type="entry name" value="G_PROTEIN_RECEP_F1_2"/>
    <property type="match status" value="1"/>
</dbReference>
<evidence type="ECO:0000256" key="10">
    <source>
        <dbReference type="SAM" id="MobiDB-lite"/>
    </source>
</evidence>
<feature type="compositionally biased region" description="Basic and acidic residues" evidence="10">
    <location>
        <begin position="356"/>
        <end position="367"/>
    </location>
</feature>
<keyword evidence="7" id="KW-0675">Receptor</keyword>
<keyword evidence="9" id="KW-0807">Transducer</keyword>
<evidence type="ECO:0000256" key="8">
    <source>
        <dbReference type="ARBA" id="ARBA00023180"/>
    </source>
</evidence>
<feature type="transmembrane region" description="Helical" evidence="11">
    <location>
        <begin position="93"/>
        <end position="119"/>
    </location>
</feature>
<evidence type="ECO:0000256" key="9">
    <source>
        <dbReference type="ARBA" id="ARBA00023224"/>
    </source>
</evidence>
<dbReference type="Pfam" id="PF00001">
    <property type="entry name" value="7tm_1"/>
    <property type="match status" value="1"/>
</dbReference>
<evidence type="ECO:0000256" key="5">
    <source>
        <dbReference type="ARBA" id="ARBA00023040"/>
    </source>
</evidence>
<dbReference type="EMBL" id="CALNXK010000005">
    <property type="protein sequence ID" value="CAH3037223.1"/>
    <property type="molecule type" value="Genomic_DNA"/>
</dbReference>
<feature type="non-terminal residue" evidence="13">
    <location>
        <position position="374"/>
    </location>
</feature>
<comment type="subcellular location">
    <subcellularLocation>
        <location evidence="1">Cell membrane</location>
        <topology evidence="1">Multi-pass membrane protein</topology>
    </subcellularLocation>
</comment>
<feature type="transmembrane region" description="Helical" evidence="11">
    <location>
        <begin position="47"/>
        <end position="73"/>
    </location>
</feature>
<keyword evidence="3 11" id="KW-0812">Transmembrane</keyword>
<keyword evidence="4 11" id="KW-1133">Transmembrane helix</keyword>
<dbReference type="PRINTS" id="PR00237">
    <property type="entry name" value="GPCRRHODOPSN"/>
</dbReference>
<keyword evidence="14" id="KW-1185">Reference proteome</keyword>
<evidence type="ECO:0000256" key="6">
    <source>
        <dbReference type="ARBA" id="ARBA00023136"/>
    </source>
</evidence>
<evidence type="ECO:0000256" key="2">
    <source>
        <dbReference type="ARBA" id="ARBA00022475"/>
    </source>
</evidence>
<dbReference type="PANTHER" id="PTHR24246:SF27">
    <property type="entry name" value="ADENOSINE RECEPTOR, ISOFORM A"/>
    <property type="match status" value="1"/>
</dbReference>
<evidence type="ECO:0000256" key="7">
    <source>
        <dbReference type="ARBA" id="ARBA00023170"/>
    </source>
</evidence>
<evidence type="ECO:0000256" key="3">
    <source>
        <dbReference type="ARBA" id="ARBA00022692"/>
    </source>
</evidence>
<keyword evidence="5" id="KW-0297">G-protein coupled receptor</keyword>
<feature type="region of interest" description="Disordered" evidence="10">
    <location>
        <begin position="306"/>
        <end position="367"/>
    </location>
</feature>